<keyword evidence="2" id="KW-1003">Cell membrane</keyword>
<keyword evidence="5 6" id="KW-0472">Membrane</keyword>
<feature type="transmembrane region" description="Helical" evidence="6">
    <location>
        <begin position="477"/>
        <end position="497"/>
    </location>
</feature>
<dbReference type="GO" id="GO:0030420">
    <property type="term" value="P:establishment of competence for transformation"/>
    <property type="evidence" value="ECO:0007669"/>
    <property type="project" value="InterPro"/>
</dbReference>
<dbReference type="InterPro" id="IPR004477">
    <property type="entry name" value="ComEC_N"/>
</dbReference>
<proteinExistence type="predicted"/>
<evidence type="ECO:0000256" key="3">
    <source>
        <dbReference type="ARBA" id="ARBA00022692"/>
    </source>
</evidence>
<keyword evidence="9" id="KW-1185">Reference proteome</keyword>
<feature type="transmembrane region" description="Helical" evidence="6">
    <location>
        <begin position="438"/>
        <end position="457"/>
    </location>
</feature>
<accession>A0A1I2Z3U9</accession>
<dbReference type="EMBL" id="FOOX01000024">
    <property type="protein sequence ID" value="SFH32474.1"/>
    <property type="molecule type" value="Genomic_DNA"/>
</dbReference>
<feature type="transmembrane region" description="Helical" evidence="6">
    <location>
        <begin position="29"/>
        <end position="45"/>
    </location>
</feature>
<dbReference type="RefSeq" id="WP_165613688.1">
    <property type="nucleotide sequence ID" value="NZ_FOOX01000024.1"/>
</dbReference>
<dbReference type="GO" id="GO:0005886">
    <property type="term" value="C:plasma membrane"/>
    <property type="evidence" value="ECO:0007669"/>
    <property type="project" value="UniProtKB-SubCell"/>
</dbReference>
<sequence length="805" mass="87021">MNRPLVTVTISFILGIASGVRFNLSPGLLLLLSAGFLILTLLYCVQAWQENCRVFVLLFFILGWTNVCVDIEKPANGPEEYAGRHVILEGIVAVEPQLQQDSVRYTIEAKSIKHGARRLETSGKVLVRAPGNGPVYQYGDLLQVGGVIYIPREPSNFDVFNYRDYLERRGIQCLLYVNKNEDLKLLGKGAGSKILLLASKVKGRLTEVAGQTMDDRQAAVIGGLLFGNRDGIDDQTMDIFANTGVAHVLCVSGLHVGYVLAGVLGLAGLLRLSGRWVLFLAPALMLFYAAMTGMSPAVVRAVLMATIVLLAAYLGRERDWPTGLALAALVILLINPAYLFEIGFQLSFTATWGILYLGPALGDFLRNRLLMPGWLAMPLQVTLAAQLATLPVLLYYFNLLALVAPLANLLLVPMVGVVMLFGFVGCVSGIVFLPLAGLINFATGVLIDLFLGLAGLIESFPWAKVYLAAPPWYVFPAWYGCLALAVQTAGDGVTLFSKWGISRYVNAAIGVCLAVFIFWPWNGTGGQMEVHFIDVGQGDSVLMRFPGGRAMLVDAGGVLGDPEKARAVGDNTVVPYLRRLGINQLDAVAVTHPHEDHVGGIPAVLEKFDVGALVLTGAPGYSEFLTNVSKKTKIYRVGSGQTLRLDNNVDVYVIGPDLNFETQSASEDDLNNTSLVLAVEYGQVSFLLTGDIEAEAQRELVASGVRLKTTVLKAPHHGSGLFEPEFFTAAAPDYAVIQVGERNRFGHPAQTTLQALAESGAKILRTDRDGAVVFETDGEKLNVKTARPITGDKEGLRIDLEKKID</sequence>
<dbReference type="SUPFAM" id="SSF56281">
    <property type="entry name" value="Metallo-hydrolase/oxidoreductase"/>
    <property type="match status" value="1"/>
</dbReference>
<dbReference type="PANTHER" id="PTHR30619:SF1">
    <property type="entry name" value="RECOMBINATION PROTEIN 2"/>
    <property type="match status" value="1"/>
</dbReference>
<dbReference type="Pfam" id="PF03772">
    <property type="entry name" value="Competence"/>
    <property type="match status" value="1"/>
</dbReference>
<dbReference type="CDD" id="cd07731">
    <property type="entry name" value="ComA-like_MBL-fold"/>
    <property type="match status" value="1"/>
</dbReference>
<feature type="transmembrane region" description="Helical" evidence="6">
    <location>
        <begin position="274"/>
        <end position="291"/>
    </location>
</feature>
<evidence type="ECO:0000256" key="2">
    <source>
        <dbReference type="ARBA" id="ARBA00022475"/>
    </source>
</evidence>
<evidence type="ECO:0000313" key="9">
    <source>
        <dbReference type="Proteomes" id="UP000199337"/>
    </source>
</evidence>
<organism evidence="8 9">
    <name type="scientific">Desulfotruncus arcticus DSM 17038</name>
    <dbReference type="NCBI Taxonomy" id="1121424"/>
    <lineage>
        <taxon>Bacteria</taxon>
        <taxon>Bacillati</taxon>
        <taxon>Bacillota</taxon>
        <taxon>Clostridia</taxon>
        <taxon>Eubacteriales</taxon>
        <taxon>Desulfallaceae</taxon>
        <taxon>Desulfotruncus</taxon>
    </lineage>
</organism>
<protein>
    <submittedName>
        <fullName evidence="8">Competence protein ComEC</fullName>
    </submittedName>
</protein>
<feature type="transmembrane region" description="Helical" evidence="6">
    <location>
        <begin position="504"/>
        <end position="521"/>
    </location>
</feature>
<dbReference type="InterPro" id="IPR052159">
    <property type="entry name" value="Competence_DNA_uptake"/>
</dbReference>
<name>A0A1I2Z3U9_9FIRM</name>
<dbReference type="Pfam" id="PF00753">
    <property type="entry name" value="Lactamase_B"/>
    <property type="match status" value="1"/>
</dbReference>
<keyword evidence="4 6" id="KW-1133">Transmembrane helix</keyword>
<feature type="transmembrane region" description="Helical" evidence="6">
    <location>
        <begin position="346"/>
        <end position="365"/>
    </location>
</feature>
<feature type="transmembrane region" description="Helical" evidence="6">
    <location>
        <begin position="409"/>
        <end position="433"/>
    </location>
</feature>
<dbReference type="AlphaFoldDB" id="A0A1I2Z3U9"/>
<feature type="transmembrane region" description="Helical" evidence="6">
    <location>
        <begin position="377"/>
        <end position="397"/>
    </location>
</feature>
<evidence type="ECO:0000256" key="1">
    <source>
        <dbReference type="ARBA" id="ARBA00004651"/>
    </source>
</evidence>
<dbReference type="InterPro" id="IPR035681">
    <property type="entry name" value="ComA-like_MBL"/>
</dbReference>
<dbReference type="NCBIfam" id="TIGR00361">
    <property type="entry name" value="ComEC_Rec2"/>
    <property type="match status" value="1"/>
</dbReference>
<evidence type="ECO:0000256" key="6">
    <source>
        <dbReference type="SAM" id="Phobius"/>
    </source>
</evidence>
<dbReference type="SMART" id="SM00849">
    <property type="entry name" value="Lactamase_B"/>
    <property type="match status" value="1"/>
</dbReference>
<dbReference type="InterPro" id="IPR004797">
    <property type="entry name" value="Competence_ComEC/Rec2"/>
</dbReference>
<dbReference type="Gene3D" id="3.60.15.10">
    <property type="entry name" value="Ribonuclease Z/Hydroxyacylglutathione hydrolase-like"/>
    <property type="match status" value="1"/>
</dbReference>
<dbReference type="InterPro" id="IPR025405">
    <property type="entry name" value="DUF4131"/>
</dbReference>
<gene>
    <name evidence="8" type="ORF">SAMN05660649_04755</name>
</gene>
<evidence type="ECO:0000259" key="7">
    <source>
        <dbReference type="SMART" id="SM00849"/>
    </source>
</evidence>
<dbReference type="Proteomes" id="UP000199337">
    <property type="component" value="Unassembled WGS sequence"/>
</dbReference>
<dbReference type="InterPro" id="IPR001279">
    <property type="entry name" value="Metallo-B-lactamas"/>
</dbReference>
<reference evidence="9" key="1">
    <citation type="submission" date="2016-10" db="EMBL/GenBank/DDBJ databases">
        <authorList>
            <person name="Varghese N."/>
            <person name="Submissions S."/>
        </authorList>
    </citation>
    <scope>NUCLEOTIDE SEQUENCE [LARGE SCALE GENOMIC DNA]</scope>
    <source>
        <strain evidence="9">DSM 17038</strain>
    </source>
</reference>
<feature type="transmembrane region" description="Helical" evidence="6">
    <location>
        <begin position="322"/>
        <end position="340"/>
    </location>
</feature>
<evidence type="ECO:0000256" key="4">
    <source>
        <dbReference type="ARBA" id="ARBA00022989"/>
    </source>
</evidence>
<dbReference type="InterPro" id="IPR036866">
    <property type="entry name" value="RibonucZ/Hydroxyglut_hydro"/>
</dbReference>
<evidence type="ECO:0000256" key="5">
    <source>
        <dbReference type="ARBA" id="ARBA00023136"/>
    </source>
</evidence>
<evidence type="ECO:0000313" key="8">
    <source>
        <dbReference type="EMBL" id="SFH32474.1"/>
    </source>
</evidence>
<feature type="domain" description="Metallo-beta-lactamase" evidence="7">
    <location>
        <begin position="537"/>
        <end position="717"/>
    </location>
</feature>
<keyword evidence="3 6" id="KW-0812">Transmembrane</keyword>
<feature type="transmembrane region" description="Helical" evidence="6">
    <location>
        <begin position="297"/>
        <end position="315"/>
    </location>
</feature>
<dbReference type="NCBIfam" id="TIGR00360">
    <property type="entry name" value="ComEC_N-term"/>
    <property type="match status" value="1"/>
</dbReference>
<feature type="transmembrane region" description="Helical" evidence="6">
    <location>
        <begin position="245"/>
        <end position="267"/>
    </location>
</feature>
<comment type="subcellular location">
    <subcellularLocation>
        <location evidence="1">Cell membrane</location>
        <topology evidence="1">Multi-pass membrane protein</topology>
    </subcellularLocation>
</comment>
<dbReference type="STRING" id="341036.SAMN05660649_04755"/>
<dbReference type="PANTHER" id="PTHR30619">
    <property type="entry name" value="DNA INTERNALIZATION/COMPETENCE PROTEIN COMEC/REC2"/>
    <property type="match status" value="1"/>
</dbReference>
<dbReference type="Pfam" id="PF13567">
    <property type="entry name" value="DUF4131"/>
    <property type="match status" value="1"/>
</dbReference>